<evidence type="ECO:0000313" key="2">
    <source>
        <dbReference type="Proteomes" id="UP001432251"/>
    </source>
</evidence>
<accession>A0ACD5ANI4</accession>
<keyword evidence="2" id="KW-1185">Reference proteome</keyword>
<dbReference type="Proteomes" id="UP001432251">
    <property type="component" value="Chromosome"/>
</dbReference>
<proteinExistence type="predicted"/>
<dbReference type="EMBL" id="CP146022">
    <property type="protein sequence ID" value="WWQ68737.1"/>
    <property type="molecule type" value="Genomic_DNA"/>
</dbReference>
<evidence type="ECO:0000313" key="1">
    <source>
        <dbReference type="EMBL" id="WWQ68737.1"/>
    </source>
</evidence>
<protein>
    <submittedName>
        <fullName evidence="1">Uncharacterized protein</fullName>
    </submittedName>
</protein>
<sequence length="71" mass="7376">METHHAPSSALARLADTYGVDTPHPAPGAATALCSCMLDAPSPRDGVPHFRKIMICVATALIMTSIVCTLA</sequence>
<organism evidence="1 2">
    <name type="scientific">Streptomyces citrinus</name>
    <dbReference type="NCBI Taxonomy" id="3118173"/>
    <lineage>
        <taxon>Bacteria</taxon>
        <taxon>Bacillati</taxon>
        <taxon>Actinomycetota</taxon>
        <taxon>Actinomycetes</taxon>
        <taxon>Kitasatosporales</taxon>
        <taxon>Streptomycetaceae</taxon>
        <taxon>Streptomyces</taxon>
    </lineage>
</organism>
<gene>
    <name evidence="1" type="ORF">V2W30_38995</name>
</gene>
<reference evidence="1" key="1">
    <citation type="journal article" date="2025" name="Int. J. Syst. Evol. Microbiol.">
        <title>Streptomyces citrinus sp. nov., with yellow diffusible pigment.</title>
        <authorList>
            <person name="He Y."/>
            <person name="Yang E."/>
            <person name="Xu J."/>
            <person name="Sun Y."/>
            <person name="Sun L."/>
        </authorList>
    </citation>
    <scope>NUCLEOTIDE SEQUENCE</scope>
    <source>
        <strain evidence="1">Q6</strain>
    </source>
</reference>
<name>A0ACD5ANI4_9ACTN</name>